<dbReference type="AlphaFoldDB" id="W1NL58"/>
<proteinExistence type="predicted"/>
<protein>
    <submittedName>
        <fullName evidence="2">Uncharacterized protein</fullName>
    </submittedName>
</protein>
<keyword evidence="3" id="KW-1185">Reference proteome</keyword>
<gene>
    <name evidence="2" type="ORF">AMTR_s00001p00144460</name>
</gene>
<name>W1NL58_AMBTC</name>
<dbReference type="EMBL" id="KI397142">
    <property type="protein sequence ID" value="ERM96248.1"/>
    <property type="molecule type" value="Genomic_DNA"/>
</dbReference>
<accession>W1NL58</accession>
<organism evidence="2 3">
    <name type="scientific">Amborella trichopoda</name>
    <dbReference type="NCBI Taxonomy" id="13333"/>
    <lineage>
        <taxon>Eukaryota</taxon>
        <taxon>Viridiplantae</taxon>
        <taxon>Streptophyta</taxon>
        <taxon>Embryophyta</taxon>
        <taxon>Tracheophyta</taxon>
        <taxon>Spermatophyta</taxon>
        <taxon>Magnoliopsida</taxon>
        <taxon>Amborellales</taxon>
        <taxon>Amborellaceae</taxon>
        <taxon>Amborella</taxon>
    </lineage>
</organism>
<evidence type="ECO:0000313" key="2">
    <source>
        <dbReference type="EMBL" id="ERM96248.1"/>
    </source>
</evidence>
<evidence type="ECO:0000313" key="3">
    <source>
        <dbReference type="Proteomes" id="UP000017836"/>
    </source>
</evidence>
<dbReference type="Proteomes" id="UP000017836">
    <property type="component" value="Unassembled WGS sequence"/>
</dbReference>
<sequence length="67" mass="7959">MDDIKARMVSLQREYHYEGIPDEAGHDRVGENSRVVEDLAPFTQPAVEESRRYNTRNKQYPKRRRPV</sequence>
<feature type="compositionally biased region" description="Basic residues" evidence="1">
    <location>
        <begin position="53"/>
        <end position="67"/>
    </location>
</feature>
<dbReference type="Gramene" id="ERM96248">
    <property type="protein sequence ID" value="ERM96248"/>
    <property type="gene ID" value="AMTR_s00001p00144460"/>
</dbReference>
<feature type="region of interest" description="Disordered" evidence="1">
    <location>
        <begin position="43"/>
        <end position="67"/>
    </location>
</feature>
<reference evidence="3" key="1">
    <citation type="journal article" date="2013" name="Science">
        <title>The Amborella genome and the evolution of flowering plants.</title>
        <authorList>
            <consortium name="Amborella Genome Project"/>
        </authorList>
    </citation>
    <scope>NUCLEOTIDE SEQUENCE [LARGE SCALE GENOMIC DNA]</scope>
</reference>
<dbReference type="HOGENOM" id="CLU_199976_0_0_1"/>
<evidence type="ECO:0000256" key="1">
    <source>
        <dbReference type="SAM" id="MobiDB-lite"/>
    </source>
</evidence>